<keyword evidence="3" id="KW-1185">Reference proteome</keyword>
<organism evidence="2 3">
    <name type="scientific">Microthlaspi erraticum</name>
    <dbReference type="NCBI Taxonomy" id="1685480"/>
    <lineage>
        <taxon>Eukaryota</taxon>
        <taxon>Viridiplantae</taxon>
        <taxon>Streptophyta</taxon>
        <taxon>Embryophyta</taxon>
        <taxon>Tracheophyta</taxon>
        <taxon>Spermatophyta</taxon>
        <taxon>Magnoliopsida</taxon>
        <taxon>eudicotyledons</taxon>
        <taxon>Gunneridae</taxon>
        <taxon>Pentapetalae</taxon>
        <taxon>rosids</taxon>
        <taxon>malvids</taxon>
        <taxon>Brassicales</taxon>
        <taxon>Brassicaceae</taxon>
        <taxon>Coluteocarpeae</taxon>
        <taxon>Microthlaspi</taxon>
    </lineage>
</organism>
<dbReference type="Proteomes" id="UP000467841">
    <property type="component" value="Unassembled WGS sequence"/>
</dbReference>
<feature type="compositionally biased region" description="Basic residues" evidence="1">
    <location>
        <begin position="95"/>
        <end position="110"/>
    </location>
</feature>
<dbReference type="InterPro" id="IPR004252">
    <property type="entry name" value="Probable_transposase_24"/>
</dbReference>
<name>A0A6D2I4G2_9BRAS</name>
<dbReference type="EMBL" id="CACVBM020000710">
    <property type="protein sequence ID" value="CAA7022577.1"/>
    <property type="molecule type" value="Genomic_DNA"/>
</dbReference>
<dbReference type="PANTHER" id="PTHR33018">
    <property type="entry name" value="OS10G0338966 PROTEIN-RELATED"/>
    <property type="match status" value="1"/>
</dbReference>
<sequence length="668" mass="74670">MAPEGIRYSKRQAGVEATPVMSKMKRMKTKKVVDVTEEALVEGTHNQEHVSEEGDNTFEEYEDGEASENNEDTREDDVEDEVSAEDAQTQQSGTTKKKTRGPTKMRKVAKHHDDKVQVEFTSVGEHVGVGSVTLSSFLGPLVREHVSVLLDDWRHLDDELRDTLWEEVQGRFNLTEEWQKESVLKQMGGLWKCSKSRLTKQVRSTRCKMALKKLKPTNVQSVAAWNNWVKHRVSPAFKSEKYRQMRRSQIPHTTSRKGMVRLAHEMKKKSSDPRRVTRSKVWVAGHTHADGTPVIEEFAETIEKVKSIDSELESTANVNIREDAVSQVLGKDKPGRLRGMGKGFTFTKLAFLQARDSHVQKLEATQAQLLSKIDDLTSAFNNLTGRNTSQRDSDNVSRSEHGDISKGGVRCHILDWCSSDDVVIGEEEFCSAEPMYKIGRIPLGPNAAAVMVKSAVRPEAYLWRPSSTILTLGDTMRQKVAWPFEKIILDSDMDSPKTNIEDPKDLVDNIPLGPNSAIVKVAVVMKEKAFLWRPSAEMSELGDALDKNIAWPMHKVQLMSPAIPLEETTRKSPLSASNSTSSSKGVKQRCILLDCDGSGETVAQGRISSTDPADKVHFVPLGINASKVWIEVCKSDDARVWRPNSEVEFVSDDVGTTVAWPNDKLILL</sequence>
<protein>
    <submittedName>
        <fullName evidence="2">Uncharacterized protein</fullName>
    </submittedName>
</protein>
<evidence type="ECO:0000313" key="3">
    <source>
        <dbReference type="Proteomes" id="UP000467841"/>
    </source>
</evidence>
<dbReference type="OrthoDB" id="1111612at2759"/>
<feature type="compositionally biased region" description="Basic and acidic residues" evidence="1">
    <location>
        <begin position="389"/>
        <end position="403"/>
    </location>
</feature>
<feature type="region of interest" description="Disordered" evidence="1">
    <location>
        <begin position="1"/>
        <end position="111"/>
    </location>
</feature>
<reference evidence="2" key="1">
    <citation type="submission" date="2020-01" db="EMBL/GenBank/DDBJ databases">
        <authorList>
            <person name="Mishra B."/>
        </authorList>
    </citation>
    <scope>NUCLEOTIDE SEQUENCE [LARGE SCALE GENOMIC DNA]</scope>
</reference>
<evidence type="ECO:0000313" key="2">
    <source>
        <dbReference type="EMBL" id="CAA7022577.1"/>
    </source>
</evidence>
<feature type="region of interest" description="Disordered" evidence="1">
    <location>
        <begin position="382"/>
        <end position="403"/>
    </location>
</feature>
<proteinExistence type="predicted"/>
<gene>
    <name evidence="2" type="ORF">MERR_LOCUS9812</name>
</gene>
<accession>A0A6D2I4G2</accession>
<feature type="compositionally biased region" description="Acidic residues" evidence="1">
    <location>
        <begin position="53"/>
        <end position="84"/>
    </location>
</feature>
<dbReference type="AlphaFoldDB" id="A0A6D2I4G2"/>
<evidence type="ECO:0000256" key="1">
    <source>
        <dbReference type="SAM" id="MobiDB-lite"/>
    </source>
</evidence>
<dbReference type="Pfam" id="PF03004">
    <property type="entry name" value="Transposase_24"/>
    <property type="match status" value="1"/>
</dbReference>
<dbReference type="PANTHER" id="PTHR33018:SF34">
    <property type="entry name" value="OS02G0472350 PROTEIN"/>
    <property type="match status" value="1"/>
</dbReference>
<comment type="caution">
    <text evidence="2">The sequence shown here is derived from an EMBL/GenBank/DDBJ whole genome shotgun (WGS) entry which is preliminary data.</text>
</comment>